<keyword evidence="1" id="KW-0812">Transmembrane</keyword>
<dbReference type="Proteomes" id="UP000034562">
    <property type="component" value="Unassembled WGS sequence"/>
</dbReference>
<comment type="caution">
    <text evidence="3">The sequence shown here is derived from an EMBL/GenBank/DDBJ whole genome shotgun (WGS) entry which is preliminary data.</text>
</comment>
<dbReference type="Pfam" id="PF04294">
    <property type="entry name" value="VanW"/>
    <property type="match status" value="1"/>
</dbReference>
<accession>A0A0G0T1M8</accession>
<keyword evidence="1" id="KW-0472">Membrane</keyword>
<proteinExistence type="predicted"/>
<feature type="domain" description="YoaR-like putative peptidoglycan binding" evidence="2">
    <location>
        <begin position="252"/>
        <end position="319"/>
    </location>
</feature>
<evidence type="ECO:0000259" key="2">
    <source>
        <dbReference type="Pfam" id="PF12229"/>
    </source>
</evidence>
<organism evidence="3 4">
    <name type="scientific">Candidatus Woesebacteria bacterium GW2011_GWA2_40_7b</name>
    <dbReference type="NCBI Taxonomy" id="1618563"/>
    <lineage>
        <taxon>Bacteria</taxon>
        <taxon>Candidatus Woeseibacteriota</taxon>
    </lineage>
</organism>
<evidence type="ECO:0000256" key="1">
    <source>
        <dbReference type="SAM" id="Phobius"/>
    </source>
</evidence>
<dbReference type="InterPro" id="IPR007391">
    <property type="entry name" value="Vancomycin_resist_VanW"/>
</dbReference>
<dbReference type="EMBL" id="LBZK01000012">
    <property type="protein sequence ID" value="KKR70949.1"/>
    <property type="molecule type" value="Genomic_DNA"/>
</dbReference>
<dbReference type="STRING" id="1618563.UU12_C0012G0005"/>
<evidence type="ECO:0000313" key="4">
    <source>
        <dbReference type="Proteomes" id="UP000034562"/>
    </source>
</evidence>
<keyword evidence="1" id="KW-1133">Transmembrane helix</keyword>
<dbReference type="InterPro" id="IPR052913">
    <property type="entry name" value="Glycopeptide_resist_protein"/>
</dbReference>
<feature type="domain" description="YoaR-like putative peptidoglycan binding" evidence="2">
    <location>
        <begin position="87"/>
        <end position="193"/>
    </location>
</feature>
<dbReference type="InterPro" id="IPR022029">
    <property type="entry name" value="YoaR-like_PG-bd"/>
</dbReference>
<dbReference type="PANTHER" id="PTHR35788">
    <property type="entry name" value="EXPORTED PROTEIN-RELATED"/>
    <property type="match status" value="1"/>
</dbReference>
<dbReference type="PATRIC" id="fig|1618563.3.peg.242"/>
<gene>
    <name evidence="3" type="ORF">UU12_C0012G0005</name>
</gene>
<feature type="transmembrane region" description="Helical" evidence="1">
    <location>
        <begin position="15"/>
        <end position="37"/>
    </location>
</feature>
<reference evidence="3 4" key="1">
    <citation type="journal article" date="2015" name="Nature">
        <title>rRNA introns, odd ribosomes, and small enigmatic genomes across a large radiation of phyla.</title>
        <authorList>
            <person name="Brown C.T."/>
            <person name="Hug L.A."/>
            <person name="Thomas B.C."/>
            <person name="Sharon I."/>
            <person name="Castelle C.J."/>
            <person name="Singh A."/>
            <person name="Wilkins M.J."/>
            <person name="Williams K.H."/>
            <person name="Banfield J.F."/>
        </authorList>
    </citation>
    <scope>NUCLEOTIDE SEQUENCE [LARGE SCALE GENOMIC DNA]</scope>
</reference>
<dbReference type="Pfam" id="PF12229">
    <property type="entry name" value="PG_binding_4"/>
    <property type="match status" value="2"/>
</dbReference>
<sequence>MRSLRRLFKKVRLKLIFNVILFIFSLTVLFFSIYNLAFLQKIFFNISIAGLPVSGLDTTNALQLLSRGLPVPEKITLVYQNERFILTTKDIDLFYDFTTTVNNAFNLVRTENLIYDLISRAKLIFYPINLPLEVGYDKTKLEKFISIVSGQISQEPINFSIKVVKGDVVVDKGIAGSEVDQDILGRKILEHLSYVSSADISIPVKTIDNTLNDIEASSIKTRAEKFLGKKLIANFEYGNYTISDKDILNFLDSRGGFDDEKINTYLEKIAKKVDRDPRNPKFIFDGGKVTEFEPALEGISTVREEFKTKLIEAMNTLENGDMKSESFDIPVTRTPPEITTDKVNNLGIKELIGRGTSTFFHSIPGRVYNVVLAASRINGTLIKPGETFSFNNTLGDVSSFTGYRQAYIISGGKTILGDGGGVCQVSTTLFRAVLNAGLPITERAAHAYRVAYYEQGSPPGLDATVYGPSPDLKFTNDTTEHVLIQSTVDPKNYSLVFELYGTGDGRVATISKPIVSNISPALPTIYQDDPTLPTGTLKQTDYSAAGARTSFNYLVARNGETIFQKTFVSNYRPWAAVYLKGTGPIN</sequence>
<dbReference type="PANTHER" id="PTHR35788:SF1">
    <property type="entry name" value="EXPORTED PROTEIN"/>
    <property type="match status" value="1"/>
</dbReference>
<name>A0A0G0T1M8_9BACT</name>
<dbReference type="AlphaFoldDB" id="A0A0G0T1M8"/>
<evidence type="ECO:0000313" key="3">
    <source>
        <dbReference type="EMBL" id="KKR70949.1"/>
    </source>
</evidence>
<protein>
    <recommendedName>
        <fullName evidence="2">YoaR-like putative peptidoglycan binding domain-containing protein</fullName>
    </recommendedName>
</protein>